<accession>X1JP94</accession>
<proteinExistence type="predicted"/>
<organism evidence="1">
    <name type="scientific">marine sediment metagenome</name>
    <dbReference type="NCBI Taxonomy" id="412755"/>
    <lineage>
        <taxon>unclassified sequences</taxon>
        <taxon>metagenomes</taxon>
        <taxon>ecological metagenomes</taxon>
    </lineage>
</organism>
<dbReference type="EMBL" id="BARU01048386">
    <property type="protein sequence ID" value="GAH95887.1"/>
    <property type="molecule type" value="Genomic_DNA"/>
</dbReference>
<evidence type="ECO:0008006" key="2">
    <source>
        <dbReference type="Google" id="ProtNLM"/>
    </source>
</evidence>
<protein>
    <recommendedName>
        <fullName evidence="2">TIR domain-containing protein</fullName>
    </recommendedName>
</protein>
<reference evidence="1" key="1">
    <citation type="journal article" date="2014" name="Front. Microbiol.">
        <title>High frequency of phylogenetically diverse reductive dehalogenase-homologous genes in deep subseafloor sedimentary metagenomes.</title>
        <authorList>
            <person name="Kawai M."/>
            <person name="Futagami T."/>
            <person name="Toyoda A."/>
            <person name="Takaki Y."/>
            <person name="Nishi S."/>
            <person name="Hori S."/>
            <person name="Arai W."/>
            <person name="Tsubouchi T."/>
            <person name="Morono Y."/>
            <person name="Uchiyama I."/>
            <person name="Ito T."/>
            <person name="Fujiyama A."/>
            <person name="Inagaki F."/>
            <person name="Takami H."/>
        </authorList>
    </citation>
    <scope>NUCLEOTIDE SEQUENCE</scope>
    <source>
        <strain evidence="1">Expedition CK06-06</strain>
    </source>
</reference>
<feature type="non-terminal residue" evidence="1">
    <location>
        <position position="65"/>
    </location>
</feature>
<evidence type="ECO:0000313" key="1">
    <source>
        <dbReference type="EMBL" id="GAH95887.1"/>
    </source>
</evidence>
<dbReference type="AlphaFoldDB" id="X1JP94"/>
<sequence length="65" mass="7794">MNVFLSYKWEDREWANGIDGLLNNPNNRYRHLTDRERQDQRSKGENVVKNYLKGIIRENDALLCL</sequence>
<name>X1JP94_9ZZZZ</name>
<gene>
    <name evidence="1" type="ORF">S03H2_71949</name>
</gene>
<comment type="caution">
    <text evidence="1">The sequence shown here is derived from an EMBL/GenBank/DDBJ whole genome shotgun (WGS) entry which is preliminary data.</text>
</comment>